<dbReference type="EMBL" id="QPJY01000002">
    <property type="protein sequence ID" value="RCX32087.1"/>
    <property type="molecule type" value="Genomic_DNA"/>
</dbReference>
<dbReference type="AlphaFoldDB" id="A0A369CI04"/>
<name>A0A369CI04_9GAMM</name>
<sequence>MTTEYLKLTEMSSNPQEPDTVVNTILREIESRFHVKSRTNGGPPASPANGHTYIVDSVTGAWSYFTLGQIARYYSSTWYAVTPGEGWNVWCDDEDVLLSHDGTRWREAPIRIVAMQDFSQDPGTTTGLTFGYRAGRVRNDSAVTDVSAGTVALTASGTNYVELTGAGTVLANTSAYTSGRIPLYTVVTDGSGITSVTDRRTWVSLGGGAGGGGSSLGDFDEDSGTTTGLTWGYQAGSIRLRTTVTSVSAGTVALTDNNTNYVEIDSGGTVTANTTGFTAGKIPLRQVTTVSGSQTASTDRRAWIPFVVEGPATGTDNAWPRQDGATGRILQDGKWVEADSGDVTAGGHLDMNAKDLKRPILRRWIEGQGTATLTTGTLTLDCTNGPNFAVTLNQNVTTVSITNLPSGTGWIPLTIELTQDATGGRTVSGWPSGTKWPGGSAPTISAAAAAVDVIAGYTRDAATTWRLGRAFEDSK</sequence>
<dbReference type="InterPro" id="IPR021251">
    <property type="entry name" value="DUF2793"/>
</dbReference>
<dbReference type="RefSeq" id="WP_170142065.1">
    <property type="nucleotide sequence ID" value="NZ_QPJY01000002.1"/>
</dbReference>
<evidence type="ECO:0000313" key="1">
    <source>
        <dbReference type="EMBL" id="RCX32087.1"/>
    </source>
</evidence>
<organism evidence="1 2">
    <name type="scientific">Thioalbus denitrificans</name>
    <dbReference type="NCBI Taxonomy" id="547122"/>
    <lineage>
        <taxon>Bacteria</taxon>
        <taxon>Pseudomonadati</taxon>
        <taxon>Pseudomonadota</taxon>
        <taxon>Gammaproteobacteria</taxon>
        <taxon>Chromatiales</taxon>
        <taxon>Ectothiorhodospiraceae</taxon>
        <taxon>Thioalbus</taxon>
    </lineage>
</organism>
<proteinExistence type="predicted"/>
<evidence type="ECO:0000313" key="2">
    <source>
        <dbReference type="Proteomes" id="UP000252707"/>
    </source>
</evidence>
<gene>
    <name evidence="1" type="ORF">DFQ59_102440</name>
</gene>
<reference evidence="1 2" key="1">
    <citation type="submission" date="2018-07" db="EMBL/GenBank/DDBJ databases">
        <title>Genomic Encyclopedia of Type Strains, Phase IV (KMG-IV): sequencing the most valuable type-strain genomes for metagenomic binning, comparative biology and taxonomic classification.</title>
        <authorList>
            <person name="Goeker M."/>
        </authorList>
    </citation>
    <scope>NUCLEOTIDE SEQUENCE [LARGE SCALE GENOMIC DNA]</scope>
    <source>
        <strain evidence="1 2">DSM 26407</strain>
    </source>
</reference>
<keyword evidence="2" id="KW-1185">Reference proteome</keyword>
<protein>
    <submittedName>
        <fullName evidence="1">Uncharacterized protein DUF2793</fullName>
    </submittedName>
</protein>
<accession>A0A369CI04</accession>
<dbReference type="Pfam" id="PF10983">
    <property type="entry name" value="DUF2793"/>
    <property type="match status" value="1"/>
</dbReference>
<dbReference type="Proteomes" id="UP000252707">
    <property type="component" value="Unassembled WGS sequence"/>
</dbReference>
<comment type="caution">
    <text evidence="1">The sequence shown here is derived from an EMBL/GenBank/DDBJ whole genome shotgun (WGS) entry which is preliminary data.</text>
</comment>